<dbReference type="EMBL" id="RWIU01000005">
    <property type="protein sequence ID" value="RSK42375.1"/>
    <property type="molecule type" value="Genomic_DNA"/>
</dbReference>
<gene>
    <name evidence="2" type="ORF">EI293_15775</name>
</gene>
<accession>A0A3R9UXP2</accession>
<evidence type="ECO:0000313" key="2">
    <source>
        <dbReference type="EMBL" id="RSK42375.1"/>
    </source>
</evidence>
<dbReference type="Proteomes" id="UP000270291">
    <property type="component" value="Unassembled WGS sequence"/>
</dbReference>
<organism evidence="2 3">
    <name type="scientific">Hymenobacter perfusus</name>
    <dbReference type="NCBI Taxonomy" id="1236770"/>
    <lineage>
        <taxon>Bacteria</taxon>
        <taxon>Pseudomonadati</taxon>
        <taxon>Bacteroidota</taxon>
        <taxon>Cytophagia</taxon>
        <taxon>Cytophagales</taxon>
        <taxon>Hymenobacteraceae</taxon>
        <taxon>Hymenobacter</taxon>
    </lineage>
</organism>
<proteinExistence type="predicted"/>
<name>A0A3R9UXP2_9BACT</name>
<dbReference type="RefSeq" id="WP_125439505.1">
    <property type="nucleotide sequence ID" value="NZ_RWIU01000005.1"/>
</dbReference>
<keyword evidence="3" id="KW-1185">Reference proteome</keyword>
<protein>
    <submittedName>
        <fullName evidence="2">Phage tail protein</fullName>
    </submittedName>
</protein>
<dbReference type="InterPro" id="IPR011083">
    <property type="entry name" value="Phage_tail_collar_dom"/>
</dbReference>
<evidence type="ECO:0000259" key="1">
    <source>
        <dbReference type="Pfam" id="PF07484"/>
    </source>
</evidence>
<dbReference type="OrthoDB" id="9810174at2"/>
<dbReference type="Gene3D" id="3.90.1340.10">
    <property type="entry name" value="Phage tail collar domain"/>
    <property type="match status" value="1"/>
</dbReference>
<dbReference type="AlphaFoldDB" id="A0A3R9UXP2"/>
<comment type="caution">
    <text evidence="2">The sequence shown here is derived from an EMBL/GenBank/DDBJ whole genome shotgun (WGS) entry which is preliminary data.</text>
</comment>
<dbReference type="Pfam" id="PF07484">
    <property type="entry name" value="Collar"/>
    <property type="match status" value="1"/>
</dbReference>
<reference evidence="2 3" key="1">
    <citation type="submission" date="2018-12" db="EMBL/GenBank/DDBJ databases">
        <authorList>
            <person name="Feng G."/>
            <person name="Zhu H."/>
        </authorList>
    </citation>
    <scope>NUCLEOTIDE SEQUENCE [LARGE SCALE GENOMIC DNA]</scope>
    <source>
        <strain evidence="2 3">LMG 26000</strain>
    </source>
</reference>
<sequence>MEQYLGEIRIFGGNFAPVDWLFCQGQLLQISDNEALYTLLGTTYGGDGVNTFALPNMTSRVTVGQGQGPGLSNYVTGQLMGTENVTLTTAQLPVHSHAFNGTVNAVTGDSATGQTNPTGAYFSDRGESAYNTALGDAPTTLGTGALVGQIAPAGGSRPHTNIQPVTAINYIIATTGIWPSQP</sequence>
<feature type="domain" description="Phage tail collar" evidence="1">
    <location>
        <begin position="6"/>
        <end position="61"/>
    </location>
</feature>
<dbReference type="SUPFAM" id="SSF88874">
    <property type="entry name" value="Receptor-binding domain of short tail fibre protein gp12"/>
    <property type="match status" value="1"/>
</dbReference>
<dbReference type="InterPro" id="IPR037053">
    <property type="entry name" value="Phage_tail_collar_dom_sf"/>
</dbReference>
<evidence type="ECO:0000313" key="3">
    <source>
        <dbReference type="Proteomes" id="UP000270291"/>
    </source>
</evidence>